<comment type="catalytic activity">
    <reaction evidence="1">
        <text>6-hydroxymethyl-7,8-dihydropterin + ATP = (7,8-dihydropterin-6-yl)methyl diphosphate + AMP + H(+)</text>
        <dbReference type="Rhea" id="RHEA:11412"/>
        <dbReference type="ChEBI" id="CHEBI:15378"/>
        <dbReference type="ChEBI" id="CHEBI:30616"/>
        <dbReference type="ChEBI" id="CHEBI:44841"/>
        <dbReference type="ChEBI" id="CHEBI:72950"/>
        <dbReference type="ChEBI" id="CHEBI:456215"/>
        <dbReference type="EC" id="2.7.6.3"/>
    </reaction>
</comment>
<gene>
    <name evidence="10" type="primary">folK</name>
    <name evidence="10" type="ORF">L2716_18230</name>
</gene>
<dbReference type="RefSeq" id="WP_236339381.1">
    <property type="nucleotide sequence ID" value="NZ_JAKIJS010000008.1"/>
</dbReference>
<dbReference type="PROSITE" id="PS00794">
    <property type="entry name" value="HPPK"/>
    <property type="match status" value="1"/>
</dbReference>
<keyword evidence="4 10" id="KW-0808">Transferase</keyword>
<dbReference type="InterPro" id="IPR000550">
    <property type="entry name" value="Hppk"/>
</dbReference>
<keyword evidence="8" id="KW-0289">Folate biosynthesis</keyword>
<evidence type="ECO:0000313" key="11">
    <source>
        <dbReference type="Proteomes" id="UP001649381"/>
    </source>
</evidence>
<evidence type="ECO:0000256" key="1">
    <source>
        <dbReference type="ARBA" id="ARBA00000198"/>
    </source>
</evidence>
<dbReference type="EC" id="2.7.6.3" evidence="3"/>
<feature type="domain" description="7,8-dihydro-6-hydroxymethylpterin-pyrophosphokinase" evidence="9">
    <location>
        <begin position="88"/>
        <end position="99"/>
    </location>
</feature>
<comment type="caution">
    <text evidence="10">The sequence shown here is derived from an EMBL/GenBank/DDBJ whole genome shotgun (WGS) entry which is preliminary data.</text>
</comment>
<comment type="pathway">
    <text evidence="2">Cofactor biosynthesis; tetrahydrofolate biosynthesis; 2-amino-4-hydroxy-6-hydroxymethyl-7,8-dihydropteridine diphosphate from 7,8-dihydroneopterin triphosphate: step 4/4.</text>
</comment>
<name>A0ABS9H3X9_9BACL</name>
<dbReference type="SUPFAM" id="SSF55083">
    <property type="entry name" value="6-hydroxymethyl-7,8-dihydropterin pyrophosphokinase, HPPK"/>
    <property type="match status" value="1"/>
</dbReference>
<dbReference type="GO" id="GO:0003848">
    <property type="term" value="F:2-amino-4-hydroxy-6-hydroxymethyldihydropteridine diphosphokinase activity"/>
    <property type="evidence" value="ECO:0007669"/>
    <property type="project" value="UniProtKB-EC"/>
</dbReference>
<dbReference type="Proteomes" id="UP001649381">
    <property type="component" value="Unassembled WGS sequence"/>
</dbReference>
<dbReference type="Gene3D" id="3.30.70.560">
    <property type="entry name" value="7,8-Dihydro-6-hydroxymethylpterin-pyrophosphokinase HPPK"/>
    <property type="match status" value="1"/>
</dbReference>
<evidence type="ECO:0000256" key="4">
    <source>
        <dbReference type="ARBA" id="ARBA00022679"/>
    </source>
</evidence>
<sequence>MNEVYIALGSNIGDRSHYMKSAIKEIEQLNDTQFVKASSIYETDPVGYTDQDAFLNMVIRVQTQLTPQNLLSALLDIEKKLNRTREVHWGPRTIDLDILLYNQENIQSEDLKIPHPRMLERGFVMIPLYELQPNLKFPHTDENFAQVIEERIDKKGVNVWKRNNGEGEYGLFGN</sequence>
<evidence type="ECO:0000256" key="3">
    <source>
        <dbReference type="ARBA" id="ARBA00013253"/>
    </source>
</evidence>
<dbReference type="PANTHER" id="PTHR43071">
    <property type="entry name" value="2-AMINO-4-HYDROXY-6-HYDROXYMETHYLDIHYDROPTERIDINE PYROPHOSPHOKINASE"/>
    <property type="match status" value="1"/>
</dbReference>
<dbReference type="EMBL" id="JAKIJS010000008">
    <property type="protein sequence ID" value="MCF6139654.1"/>
    <property type="molecule type" value="Genomic_DNA"/>
</dbReference>
<keyword evidence="7" id="KW-0067">ATP-binding</keyword>
<dbReference type="CDD" id="cd00483">
    <property type="entry name" value="HPPK"/>
    <property type="match status" value="1"/>
</dbReference>
<evidence type="ECO:0000256" key="8">
    <source>
        <dbReference type="ARBA" id="ARBA00022909"/>
    </source>
</evidence>
<dbReference type="InterPro" id="IPR035907">
    <property type="entry name" value="Hppk_sf"/>
</dbReference>
<protein>
    <recommendedName>
        <fullName evidence="3">2-amino-4-hydroxy-6-hydroxymethyldihydropteridine diphosphokinase</fullName>
        <ecNumber evidence="3">2.7.6.3</ecNumber>
    </recommendedName>
</protein>
<keyword evidence="6" id="KW-0418">Kinase</keyword>
<dbReference type="Pfam" id="PF01288">
    <property type="entry name" value="HPPK"/>
    <property type="match status" value="1"/>
</dbReference>
<evidence type="ECO:0000256" key="6">
    <source>
        <dbReference type="ARBA" id="ARBA00022777"/>
    </source>
</evidence>
<evidence type="ECO:0000256" key="7">
    <source>
        <dbReference type="ARBA" id="ARBA00022840"/>
    </source>
</evidence>
<keyword evidence="5" id="KW-0547">Nucleotide-binding</keyword>
<dbReference type="NCBIfam" id="TIGR01498">
    <property type="entry name" value="folK"/>
    <property type="match status" value="1"/>
</dbReference>
<evidence type="ECO:0000259" key="9">
    <source>
        <dbReference type="PROSITE" id="PS00794"/>
    </source>
</evidence>
<evidence type="ECO:0000256" key="2">
    <source>
        <dbReference type="ARBA" id="ARBA00005051"/>
    </source>
</evidence>
<evidence type="ECO:0000256" key="5">
    <source>
        <dbReference type="ARBA" id="ARBA00022741"/>
    </source>
</evidence>
<proteinExistence type="predicted"/>
<reference evidence="10 11" key="1">
    <citation type="submission" date="2022-01" db="EMBL/GenBank/DDBJ databases">
        <title>Alkalihalobacillus sp. EGI L200015, a novel bacterium isolated from a salt lake sediment.</title>
        <authorList>
            <person name="Gao L."/>
            <person name="Fang B.-Z."/>
            <person name="Li W.-J."/>
        </authorList>
    </citation>
    <scope>NUCLEOTIDE SEQUENCE [LARGE SCALE GENOMIC DNA]</scope>
    <source>
        <strain evidence="10 11">KCTC 12718</strain>
    </source>
</reference>
<organism evidence="10 11">
    <name type="scientific">Pseudalkalibacillus berkeleyi</name>
    <dbReference type="NCBI Taxonomy" id="1069813"/>
    <lineage>
        <taxon>Bacteria</taxon>
        <taxon>Bacillati</taxon>
        <taxon>Bacillota</taxon>
        <taxon>Bacilli</taxon>
        <taxon>Bacillales</taxon>
        <taxon>Fictibacillaceae</taxon>
        <taxon>Pseudalkalibacillus</taxon>
    </lineage>
</organism>
<keyword evidence="11" id="KW-1185">Reference proteome</keyword>
<evidence type="ECO:0000313" key="10">
    <source>
        <dbReference type="EMBL" id="MCF6139654.1"/>
    </source>
</evidence>
<accession>A0ABS9H3X9</accession>
<dbReference type="PANTHER" id="PTHR43071:SF1">
    <property type="entry name" value="2-AMINO-4-HYDROXY-6-HYDROXYMETHYLDIHYDROPTERIDINE PYROPHOSPHOKINASE"/>
    <property type="match status" value="1"/>
</dbReference>